<evidence type="ECO:0000313" key="3">
    <source>
        <dbReference type="Proteomes" id="UP000030651"/>
    </source>
</evidence>
<evidence type="ECO:0000256" key="1">
    <source>
        <dbReference type="SAM" id="MobiDB-lite"/>
    </source>
</evidence>
<feature type="region of interest" description="Disordered" evidence="1">
    <location>
        <begin position="29"/>
        <end position="72"/>
    </location>
</feature>
<name>W3WHV2_PESFW</name>
<dbReference type="OrthoDB" id="125347at2759"/>
<dbReference type="AlphaFoldDB" id="W3WHV2"/>
<evidence type="ECO:0008006" key="4">
    <source>
        <dbReference type="Google" id="ProtNLM"/>
    </source>
</evidence>
<organism evidence="2 3">
    <name type="scientific">Pestalotiopsis fici (strain W106-1 / CGMCC3.15140)</name>
    <dbReference type="NCBI Taxonomy" id="1229662"/>
    <lineage>
        <taxon>Eukaryota</taxon>
        <taxon>Fungi</taxon>
        <taxon>Dikarya</taxon>
        <taxon>Ascomycota</taxon>
        <taxon>Pezizomycotina</taxon>
        <taxon>Sordariomycetes</taxon>
        <taxon>Xylariomycetidae</taxon>
        <taxon>Amphisphaeriales</taxon>
        <taxon>Sporocadaceae</taxon>
        <taxon>Pestalotiopsis</taxon>
    </lineage>
</organism>
<dbReference type="EMBL" id="KI912121">
    <property type="protein sequence ID" value="ETS73515.1"/>
    <property type="molecule type" value="Genomic_DNA"/>
</dbReference>
<dbReference type="HOGENOM" id="CLU_033726_0_0_1"/>
<dbReference type="InParanoid" id="W3WHV2"/>
<gene>
    <name evidence="2" type="ORF">PFICI_14461</name>
</gene>
<dbReference type="KEGG" id="pfy:PFICI_14461"/>
<dbReference type="RefSeq" id="XP_007841233.1">
    <property type="nucleotide sequence ID" value="XM_007843042.1"/>
</dbReference>
<accession>W3WHV2</accession>
<dbReference type="Proteomes" id="UP000030651">
    <property type="component" value="Unassembled WGS sequence"/>
</dbReference>
<protein>
    <recommendedName>
        <fullName evidence="4">BZIP domain-containing protein</fullName>
    </recommendedName>
</protein>
<evidence type="ECO:0000313" key="2">
    <source>
        <dbReference type="EMBL" id="ETS73515.1"/>
    </source>
</evidence>
<reference evidence="3" key="1">
    <citation type="journal article" date="2015" name="BMC Genomics">
        <title>Genomic and transcriptomic analysis of the endophytic fungus Pestalotiopsis fici reveals its lifestyle and high potential for synthesis of natural products.</title>
        <authorList>
            <person name="Wang X."/>
            <person name="Zhang X."/>
            <person name="Liu L."/>
            <person name="Xiang M."/>
            <person name="Wang W."/>
            <person name="Sun X."/>
            <person name="Che Y."/>
            <person name="Guo L."/>
            <person name="Liu G."/>
            <person name="Guo L."/>
            <person name="Wang C."/>
            <person name="Yin W.B."/>
            <person name="Stadler M."/>
            <person name="Zhang X."/>
            <person name="Liu X."/>
        </authorList>
    </citation>
    <scope>NUCLEOTIDE SEQUENCE [LARGE SCALE GENOMIC DNA]</scope>
    <source>
        <strain evidence="3">W106-1 / CGMCC3.15140</strain>
    </source>
</reference>
<feature type="compositionally biased region" description="Basic residues" evidence="1">
    <location>
        <begin position="34"/>
        <end position="52"/>
    </location>
</feature>
<dbReference type="PANTHER" id="PTHR38116:SF1">
    <property type="entry name" value="BZIP DOMAIN-CONTAINING PROTEIN"/>
    <property type="match status" value="1"/>
</dbReference>
<keyword evidence="3" id="KW-1185">Reference proteome</keyword>
<dbReference type="eggNOG" id="ENOG502SMKX">
    <property type="taxonomic scope" value="Eukaryota"/>
</dbReference>
<dbReference type="InterPro" id="IPR021833">
    <property type="entry name" value="DUF3425"/>
</dbReference>
<dbReference type="Pfam" id="PF11905">
    <property type="entry name" value="DUF3425"/>
    <property type="match status" value="1"/>
</dbReference>
<sequence length="327" mass="37212">MAAIAVRCSHPSEKLLEARTRDDDWTGLGSAAERRRRQNRLHQRAWRRRRVQRQASTESVEPTCVRPQDDGVAPALSNRLKLEVESLLRADSRSGNDLPSLKPFSYWELLKAERENCNVSVSNETELSTRRHRLIPPMIPYSTGADYQHTLPQFQFPLAPDHQLIVLIQFNVLRATMTNLAILSLQHRMPTECGAAFHILPLSEAPSTIPPSLQPTMIQLSVPHDLWIDMIPFPAMRDNLIMLSECGDGIDEDDFCEDALGGLYEGYDEIETRGIIVWGEPWCPSGWEVSAGFARKWARLLKGCDELLEATQRYRLARGEERLVFEV</sequence>
<dbReference type="OMA" id="HPGWIDL"/>
<proteinExistence type="predicted"/>
<dbReference type="GeneID" id="19279474"/>
<dbReference type="PANTHER" id="PTHR38116">
    <property type="entry name" value="CHROMOSOME 7, WHOLE GENOME SHOTGUN SEQUENCE"/>
    <property type="match status" value="1"/>
</dbReference>